<gene>
    <name evidence="1" type="ORF">C8C76_1634</name>
</gene>
<evidence type="ECO:0000313" key="1">
    <source>
        <dbReference type="EMBL" id="PTV92897.1"/>
    </source>
</evidence>
<reference evidence="1 2" key="1">
    <citation type="submission" date="2018-04" db="EMBL/GenBank/DDBJ databases">
        <title>Subsurface microbial communities from deep shales in Ohio and West Virginia, USA.</title>
        <authorList>
            <person name="Wrighton K."/>
        </authorList>
    </citation>
    <scope>NUCLEOTIDE SEQUENCE [LARGE SCALE GENOMIC DNA]</scope>
    <source>
        <strain evidence="1 2">WC1</strain>
    </source>
</reference>
<evidence type="ECO:0000313" key="2">
    <source>
        <dbReference type="Proteomes" id="UP000244089"/>
    </source>
</evidence>
<comment type="caution">
    <text evidence="1">The sequence shown here is derived from an EMBL/GenBank/DDBJ whole genome shotgun (WGS) entry which is preliminary data.</text>
</comment>
<organism evidence="1 2">
    <name type="scientific">Halanaerobium saccharolyticum</name>
    <dbReference type="NCBI Taxonomy" id="43595"/>
    <lineage>
        <taxon>Bacteria</taxon>
        <taxon>Bacillati</taxon>
        <taxon>Bacillota</taxon>
        <taxon>Clostridia</taxon>
        <taxon>Halanaerobiales</taxon>
        <taxon>Halanaerobiaceae</taxon>
        <taxon>Halanaerobium</taxon>
    </lineage>
</organism>
<accession>A0A2T5RF34</accession>
<sequence length="102" mass="11577">MKVKTLNKAIEIIEKQGYDVPTKRTLSYWIKRGVLSSYEYKEHLGQQGLNVLYPDEIVAEIIAVIELKESLTLDEIARARAGNGIAVEAYNDKLEEIKQAIK</sequence>
<dbReference type="Proteomes" id="UP000244089">
    <property type="component" value="Unassembled WGS sequence"/>
</dbReference>
<dbReference type="EMBL" id="QAXS01000063">
    <property type="protein sequence ID" value="PTV92897.1"/>
    <property type="molecule type" value="Genomic_DNA"/>
</dbReference>
<protein>
    <submittedName>
        <fullName evidence="1">Uncharacterized protein</fullName>
    </submittedName>
</protein>
<dbReference type="RefSeq" id="WP_108142920.1">
    <property type="nucleotide sequence ID" value="NZ_QAXS01000063.1"/>
</dbReference>
<name>A0A2T5RF34_9FIRM</name>
<dbReference type="AlphaFoldDB" id="A0A2T5RF34"/>
<proteinExistence type="predicted"/>